<dbReference type="EMBL" id="FOSC01000006">
    <property type="protein sequence ID" value="SFJ83694.1"/>
    <property type="molecule type" value="Genomic_DNA"/>
</dbReference>
<dbReference type="InterPro" id="IPR015947">
    <property type="entry name" value="PUA-like_sf"/>
</dbReference>
<dbReference type="AlphaFoldDB" id="A0A1I3UJL1"/>
<evidence type="ECO:0000259" key="1">
    <source>
        <dbReference type="PROSITE" id="PS51787"/>
    </source>
</evidence>
<name>A0A1I3UJL1_9GAMM</name>
<dbReference type="Pfam" id="PF02190">
    <property type="entry name" value="LON_substr_bdg"/>
    <property type="match status" value="1"/>
</dbReference>
<dbReference type="PANTHER" id="PTHR46732">
    <property type="entry name" value="ATP-DEPENDENT PROTEASE LA (LON) DOMAIN PROTEIN"/>
    <property type="match status" value="1"/>
</dbReference>
<dbReference type="Gene3D" id="2.30.130.40">
    <property type="entry name" value="LON domain-like"/>
    <property type="match status" value="1"/>
</dbReference>
<dbReference type="Proteomes" id="UP000199445">
    <property type="component" value="Unassembled WGS sequence"/>
</dbReference>
<dbReference type="PANTHER" id="PTHR46732:SF8">
    <property type="entry name" value="ATP-DEPENDENT PROTEASE LA (LON) DOMAIN PROTEIN"/>
    <property type="match status" value="1"/>
</dbReference>
<dbReference type="SUPFAM" id="SSF88697">
    <property type="entry name" value="PUA domain-like"/>
    <property type="match status" value="1"/>
</dbReference>
<sequence>MNNMIRDIPLFPLGSVILPGGRIPMQLFEPRYLDMLTRCMKQQSGFVVVLLSRGNETGGPAQFHDVGTCVDIVDFQQLDNGLLGITVEGDCKVRVLRNWQQADGLHVGDVERLPPEPGAPVPGHLRELPSVLKALSRHPVIKDLGMTLDFEDARAVGWRLTELLPLEVHQKQHLLELQDPLERLENLQALLETLDGS</sequence>
<dbReference type="InterPro" id="IPR003111">
    <property type="entry name" value="Lon_prtase_N"/>
</dbReference>
<gene>
    <name evidence="2" type="ORF">SAMN05216429_106176</name>
</gene>
<organism evidence="2 3">
    <name type="scientific">Marinobacter persicus</name>
    <dbReference type="NCBI Taxonomy" id="930118"/>
    <lineage>
        <taxon>Bacteria</taxon>
        <taxon>Pseudomonadati</taxon>
        <taxon>Pseudomonadota</taxon>
        <taxon>Gammaproteobacteria</taxon>
        <taxon>Pseudomonadales</taxon>
        <taxon>Marinobacteraceae</taxon>
        <taxon>Marinobacter</taxon>
    </lineage>
</organism>
<keyword evidence="3" id="KW-1185">Reference proteome</keyword>
<evidence type="ECO:0000313" key="3">
    <source>
        <dbReference type="Proteomes" id="UP000199445"/>
    </source>
</evidence>
<protein>
    <recommendedName>
        <fullName evidence="1">Lon N-terminal domain-containing protein</fullName>
    </recommendedName>
</protein>
<proteinExistence type="predicted"/>
<accession>A0A1I3UJL1</accession>
<reference evidence="2 3" key="1">
    <citation type="submission" date="2016-10" db="EMBL/GenBank/DDBJ databases">
        <authorList>
            <person name="de Groot N.N."/>
        </authorList>
    </citation>
    <scope>NUCLEOTIDE SEQUENCE [LARGE SCALE GENOMIC DNA]</scope>
    <source>
        <strain evidence="2 3">IBRC-M 10445</strain>
    </source>
</reference>
<evidence type="ECO:0000313" key="2">
    <source>
        <dbReference type="EMBL" id="SFJ83694.1"/>
    </source>
</evidence>
<feature type="domain" description="Lon N-terminal" evidence="1">
    <location>
        <begin position="5"/>
        <end position="195"/>
    </location>
</feature>
<dbReference type="InterPro" id="IPR046336">
    <property type="entry name" value="Lon_prtase_N_sf"/>
</dbReference>
<dbReference type="Gene3D" id="1.10.4060.10">
    <property type="entry name" value="BPP1347 like domain"/>
    <property type="match status" value="1"/>
</dbReference>
<dbReference type="SMART" id="SM00464">
    <property type="entry name" value="LON"/>
    <property type="match status" value="1"/>
</dbReference>
<dbReference type="PROSITE" id="PS51787">
    <property type="entry name" value="LON_N"/>
    <property type="match status" value="1"/>
</dbReference>